<dbReference type="InterPro" id="IPR029063">
    <property type="entry name" value="SAM-dependent_MTases_sf"/>
</dbReference>
<comment type="similarity">
    <text evidence="5">Belongs to the protein N5-glutamine methyltransferase family. PrmC subfamily.</text>
</comment>
<dbReference type="NCBIfam" id="TIGR00536">
    <property type="entry name" value="hemK_fam"/>
    <property type="match status" value="1"/>
</dbReference>
<dbReference type="AlphaFoldDB" id="A0A101HFM7"/>
<dbReference type="PROSITE" id="PS00092">
    <property type="entry name" value="N6_MTASE"/>
    <property type="match status" value="1"/>
</dbReference>
<dbReference type="GO" id="GO:0003676">
    <property type="term" value="F:nucleic acid binding"/>
    <property type="evidence" value="ECO:0007669"/>
    <property type="project" value="InterPro"/>
</dbReference>
<dbReference type="EC" id="2.1.1.297" evidence="5"/>
<evidence type="ECO:0000256" key="2">
    <source>
        <dbReference type="ARBA" id="ARBA00022679"/>
    </source>
</evidence>
<keyword evidence="3 5" id="KW-0949">S-adenosyl-L-methionine</keyword>
<feature type="binding site" evidence="5">
    <location>
        <position position="141"/>
    </location>
    <ligand>
        <name>S-adenosyl-L-methionine</name>
        <dbReference type="ChEBI" id="CHEBI:59789"/>
    </ligand>
</feature>
<dbReference type="InterPro" id="IPR002052">
    <property type="entry name" value="DNA_methylase_N6_adenine_CS"/>
</dbReference>
<evidence type="ECO:0000256" key="3">
    <source>
        <dbReference type="ARBA" id="ARBA00022691"/>
    </source>
</evidence>
<evidence type="ECO:0000256" key="4">
    <source>
        <dbReference type="ARBA" id="ARBA00048391"/>
    </source>
</evidence>
<comment type="catalytic activity">
    <reaction evidence="4 5">
        <text>L-glutaminyl-[peptide chain release factor] + S-adenosyl-L-methionine = N(5)-methyl-L-glutaminyl-[peptide chain release factor] + S-adenosyl-L-homocysteine + H(+)</text>
        <dbReference type="Rhea" id="RHEA:42896"/>
        <dbReference type="Rhea" id="RHEA-COMP:10271"/>
        <dbReference type="Rhea" id="RHEA-COMP:10272"/>
        <dbReference type="ChEBI" id="CHEBI:15378"/>
        <dbReference type="ChEBI" id="CHEBI:30011"/>
        <dbReference type="ChEBI" id="CHEBI:57856"/>
        <dbReference type="ChEBI" id="CHEBI:59789"/>
        <dbReference type="ChEBI" id="CHEBI:61891"/>
        <dbReference type="EC" id="2.1.1.297"/>
    </reaction>
</comment>
<dbReference type="GO" id="GO:0102559">
    <property type="term" value="F:peptide chain release factor N(5)-glutamine methyltransferase activity"/>
    <property type="evidence" value="ECO:0007669"/>
    <property type="project" value="UniProtKB-EC"/>
</dbReference>
<protein>
    <recommendedName>
        <fullName evidence="5">Release factor glutamine methyltransferase</fullName>
        <shortName evidence="5">RF MTase</shortName>
        <ecNumber evidence="5">2.1.1.297</ecNumber>
    </recommendedName>
    <alternativeName>
        <fullName evidence="5">N5-glutamine methyltransferase PrmC</fullName>
    </alternativeName>
    <alternativeName>
        <fullName evidence="5">Protein-(glutamine-N5) MTase PrmC</fullName>
    </alternativeName>
    <alternativeName>
        <fullName evidence="5">Protein-glutamine N-methyltransferase PrmC</fullName>
    </alternativeName>
</protein>
<dbReference type="Gene3D" id="3.40.50.150">
    <property type="entry name" value="Vaccinia Virus protein VP39"/>
    <property type="match status" value="1"/>
</dbReference>
<dbReference type="Proteomes" id="UP000053860">
    <property type="component" value="Unassembled WGS sequence"/>
</dbReference>
<comment type="function">
    <text evidence="5">Methylates the class 1 translation termination release factors RF1/PrfA and RF2/PrfB on the glutamine residue of the universally conserved GGQ motif.</text>
</comment>
<dbReference type="PATRIC" id="fig|294710.3.peg.33"/>
<keyword evidence="2 5" id="KW-0808">Transferase</keyword>
<reference evidence="9" key="1">
    <citation type="journal article" date="2015" name="MBio">
        <title>Genome-Resolved Metagenomic Analysis Reveals Roles for Candidate Phyla and Other Microbial Community Members in Biogeochemical Transformations in Oil Reservoirs.</title>
        <authorList>
            <person name="Hu P."/>
            <person name="Tom L."/>
            <person name="Singh A."/>
            <person name="Thomas B.C."/>
            <person name="Baker B.J."/>
            <person name="Piceno Y.M."/>
            <person name="Andersen G.L."/>
            <person name="Banfield J.F."/>
        </authorList>
    </citation>
    <scope>NUCLEOTIDE SEQUENCE [LARGE SCALE GENOMIC DNA]</scope>
</reference>
<feature type="binding site" evidence="5">
    <location>
        <begin position="184"/>
        <end position="187"/>
    </location>
    <ligand>
        <name>substrate</name>
    </ligand>
</feature>
<dbReference type="Pfam" id="PF17827">
    <property type="entry name" value="PrmC_N"/>
    <property type="match status" value="1"/>
</dbReference>
<organism evidence="8 9">
    <name type="scientific">Proteiniphilum acetatigenes</name>
    <dbReference type="NCBI Taxonomy" id="294710"/>
    <lineage>
        <taxon>Bacteria</taxon>
        <taxon>Pseudomonadati</taxon>
        <taxon>Bacteroidota</taxon>
        <taxon>Bacteroidia</taxon>
        <taxon>Bacteroidales</taxon>
        <taxon>Dysgonomonadaceae</taxon>
        <taxon>Proteiniphilum</taxon>
    </lineage>
</organism>
<dbReference type="GO" id="GO:0032259">
    <property type="term" value="P:methylation"/>
    <property type="evidence" value="ECO:0007669"/>
    <property type="project" value="UniProtKB-KW"/>
</dbReference>
<comment type="caution">
    <text evidence="8">The sequence shown here is derived from an EMBL/GenBank/DDBJ whole genome shotgun (WGS) entry which is preliminary data.</text>
</comment>
<dbReference type="PANTHER" id="PTHR18895:SF74">
    <property type="entry name" value="MTRF1L RELEASE FACTOR GLUTAMINE METHYLTRANSFERASE"/>
    <property type="match status" value="1"/>
</dbReference>
<evidence type="ECO:0000259" key="7">
    <source>
        <dbReference type="Pfam" id="PF17827"/>
    </source>
</evidence>
<feature type="binding site" evidence="5">
    <location>
        <position position="184"/>
    </location>
    <ligand>
        <name>S-adenosyl-L-methionine</name>
        <dbReference type="ChEBI" id="CHEBI:59789"/>
    </ligand>
</feature>
<feature type="domain" description="Release factor glutamine methyltransferase N-terminal" evidence="7">
    <location>
        <begin position="3"/>
        <end position="74"/>
    </location>
</feature>
<dbReference type="Pfam" id="PF05175">
    <property type="entry name" value="MTS"/>
    <property type="match status" value="1"/>
</dbReference>
<dbReference type="InterPro" id="IPR050320">
    <property type="entry name" value="N5-glutamine_MTase"/>
</dbReference>
<dbReference type="NCBIfam" id="TIGR03534">
    <property type="entry name" value="RF_mod_PrmC"/>
    <property type="match status" value="1"/>
</dbReference>
<dbReference type="CDD" id="cd02440">
    <property type="entry name" value="AdoMet_MTases"/>
    <property type="match status" value="1"/>
</dbReference>
<evidence type="ECO:0000256" key="1">
    <source>
        <dbReference type="ARBA" id="ARBA00022603"/>
    </source>
</evidence>
<evidence type="ECO:0000259" key="6">
    <source>
        <dbReference type="Pfam" id="PF05175"/>
    </source>
</evidence>
<evidence type="ECO:0000256" key="5">
    <source>
        <dbReference type="HAMAP-Rule" id="MF_02126"/>
    </source>
</evidence>
<name>A0A101HFM7_9BACT</name>
<sequence length="278" mass="31430">MQQILRYIRQELGEHYPLSEANMLAHIILEEVTGFTFAGITSGKISNLSDSQDRKLQQILTRLKKGEPYQYVLGKTIFYGLEFLVGEEVLIPRPETEELVEWIITDNGGMPSAILDIGTGSGCIAITLALKIAQARVDALDISAAALRLAEANARKNRAVVQFTQQDILEPFPVATQYDMIVSNPPYITESEREWMDRTVTAYEPGEALFVPDSNPLLFYERIATLAGEMLRERGRLFFEIHRSRGKEVCEMLRGKGFREVELRKDLSGNDRMVRAVM</sequence>
<dbReference type="InterPro" id="IPR007848">
    <property type="entry name" value="Small_mtfrase_dom"/>
</dbReference>
<evidence type="ECO:0000313" key="9">
    <source>
        <dbReference type="Proteomes" id="UP000053860"/>
    </source>
</evidence>
<dbReference type="EMBL" id="LGGN01000322">
    <property type="protein sequence ID" value="KUK76007.1"/>
    <property type="molecule type" value="Genomic_DNA"/>
</dbReference>
<evidence type="ECO:0000313" key="8">
    <source>
        <dbReference type="EMBL" id="KUK76007.1"/>
    </source>
</evidence>
<dbReference type="InterPro" id="IPR040758">
    <property type="entry name" value="PrmC_N"/>
</dbReference>
<gene>
    <name evidence="5" type="primary">prmC</name>
    <name evidence="8" type="ORF">XD92_1407</name>
</gene>
<feature type="binding site" evidence="5">
    <location>
        <begin position="118"/>
        <end position="122"/>
    </location>
    <ligand>
        <name>S-adenosyl-L-methionine</name>
        <dbReference type="ChEBI" id="CHEBI:59789"/>
    </ligand>
</feature>
<dbReference type="Gene3D" id="1.10.8.10">
    <property type="entry name" value="DNA helicase RuvA subunit, C-terminal domain"/>
    <property type="match status" value="1"/>
</dbReference>
<keyword evidence="1 5" id="KW-0489">Methyltransferase</keyword>
<feature type="domain" description="Methyltransferase small" evidence="6">
    <location>
        <begin position="112"/>
        <end position="192"/>
    </location>
</feature>
<dbReference type="PANTHER" id="PTHR18895">
    <property type="entry name" value="HEMK METHYLTRANSFERASE"/>
    <property type="match status" value="1"/>
</dbReference>
<dbReference type="InterPro" id="IPR004556">
    <property type="entry name" value="HemK-like"/>
</dbReference>
<dbReference type="HAMAP" id="MF_02126">
    <property type="entry name" value="RF_methyltr_PrmC"/>
    <property type="match status" value="1"/>
</dbReference>
<accession>A0A101HFM7</accession>
<dbReference type="InterPro" id="IPR019874">
    <property type="entry name" value="RF_methyltr_PrmC"/>
</dbReference>
<dbReference type="SUPFAM" id="SSF53335">
    <property type="entry name" value="S-adenosyl-L-methionine-dependent methyltransferases"/>
    <property type="match status" value="1"/>
</dbReference>
<comment type="caution">
    <text evidence="5">Lacks conserved residue(s) required for the propagation of feature annotation.</text>
</comment>
<proteinExistence type="inferred from homology"/>